<organism evidence="1 2">
    <name type="scientific">Pararge aegeria aegeria</name>
    <dbReference type="NCBI Taxonomy" id="348720"/>
    <lineage>
        <taxon>Eukaryota</taxon>
        <taxon>Metazoa</taxon>
        <taxon>Ecdysozoa</taxon>
        <taxon>Arthropoda</taxon>
        <taxon>Hexapoda</taxon>
        <taxon>Insecta</taxon>
        <taxon>Pterygota</taxon>
        <taxon>Neoptera</taxon>
        <taxon>Endopterygota</taxon>
        <taxon>Lepidoptera</taxon>
        <taxon>Glossata</taxon>
        <taxon>Ditrysia</taxon>
        <taxon>Papilionoidea</taxon>
        <taxon>Nymphalidae</taxon>
        <taxon>Satyrinae</taxon>
        <taxon>Satyrini</taxon>
        <taxon>Parargina</taxon>
        <taxon>Pararge</taxon>
    </lineage>
</organism>
<accession>A0A8S4QEI8</accession>
<evidence type="ECO:0000313" key="1">
    <source>
        <dbReference type="EMBL" id="CAH2208078.1"/>
    </source>
</evidence>
<reference evidence="1" key="1">
    <citation type="submission" date="2022-03" db="EMBL/GenBank/DDBJ databases">
        <authorList>
            <person name="Lindestad O."/>
        </authorList>
    </citation>
    <scope>NUCLEOTIDE SEQUENCE</scope>
</reference>
<name>A0A8S4QEI8_9NEOP</name>
<feature type="non-terminal residue" evidence="1">
    <location>
        <position position="13"/>
    </location>
</feature>
<gene>
    <name evidence="1" type="primary">jg22289</name>
    <name evidence="1" type="ORF">PAEG_LOCUS695</name>
</gene>
<comment type="caution">
    <text evidence="1">The sequence shown here is derived from an EMBL/GenBank/DDBJ whole genome shotgun (WGS) entry which is preliminary data.</text>
</comment>
<dbReference type="EMBL" id="CAKXAJ010002181">
    <property type="protein sequence ID" value="CAH2208078.1"/>
    <property type="molecule type" value="Genomic_DNA"/>
</dbReference>
<sequence>MLGFQAAGMEVPH</sequence>
<protein>
    <submittedName>
        <fullName evidence="1">Jg22289 protein</fullName>
    </submittedName>
</protein>
<keyword evidence="2" id="KW-1185">Reference proteome</keyword>
<proteinExistence type="predicted"/>
<dbReference type="Proteomes" id="UP000838756">
    <property type="component" value="Unassembled WGS sequence"/>
</dbReference>
<evidence type="ECO:0000313" key="2">
    <source>
        <dbReference type="Proteomes" id="UP000838756"/>
    </source>
</evidence>